<name>A0ABS9HQ41_9GAMM</name>
<protein>
    <submittedName>
        <fullName evidence="2">Uncharacterized protein</fullName>
    </submittedName>
</protein>
<dbReference type="RefSeq" id="WP_237053114.1">
    <property type="nucleotide sequence ID" value="NZ_JAKJPO010000001.1"/>
</dbReference>
<reference evidence="2 3" key="2">
    <citation type="submission" date="2022-01" db="EMBL/GenBank/DDBJ databases">
        <title>Lysobacter chinensis sp. nov., a bacterium isolated from cow dung compost.</title>
        <authorList>
            <person name="Liu Y."/>
        </authorList>
    </citation>
    <scope>NUCLEOTIDE SEQUENCE [LARGE SCALE GENOMIC DNA]</scope>
    <source>
        <strain evidence="2 3">TLK-CK17</strain>
    </source>
</reference>
<reference evidence="3" key="1">
    <citation type="submission" date="2022-01" db="EMBL/GenBank/DDBJ databases">
        <title>Lysobacter chinensis sp. nov., a bacterium isolated from cow dung compost.</title>
        <authorList>
            <person name="Zhou L.Y."/>
        </authorList>
    </citation>
    <scope>NUCLEOTIDE SEQUENCE [LARGE SCALE GENOMIC DNA]</scope>
    <source>
        <strain evidence="3">TLK-CK17</strain>
    </source>
</reference>
<evidence type="ECO:0000313" key="2">
    <source>
        <dbReference type="EMBL" id="MCF7220763.1"/>
    </source>
</evidence>
<dbReference type="Proteomes" id="UP001430796">
    <property type="component" value="Unassembled WGS sequence"/>
</dbReference>
<organism evidence="2 3">
    <name type="scientific">Marilutibacter chinensis</name>
    <dbReference type="NCBI Taxonomy" id="2912247"/>
    <lineage>
        <taxon>Bacteria</taxon>
        <taxon>Pseudomonadati</taxon>
        <taxon>Pseudomonadota</taxon>
        <taxon>Gammaproteobacteria</taxon>
        <taxon>Lysobacterales</taxon>
        <taxon>Lysobacteraceae</taxon>
        <taxon>Marilutibacter</taxon>
    </lineage>
</organism>
<feature type="transmembrane region" description="Helical" evidence="1">
    <location>
        <begin position="38"/>
        <end position="58"/>
    </location>
</feature>
<keyword evidence="1" id="KW-0472">Membrane</keyword>
<reference evidence="2 3" key="3">
    <citation type="submission" date="2022-01" db="EMBL/GenBank/DDBJ databases">
        <authorList>
            <person name="Zhou L.Y."/>
        </authorList>
    </citation>
    <scope>NUCLEOTIDE SEQUENCE [LARGE SCALE GENOMIC DNA]</scope>
    <source>
        <strain evidence="2 3">TLK-CK17</strain>
    </source>
</reference>
<keyword evidence="1" id="KW-0812">Transmembrane</keyword>
<comment type="caution">
    <text evidence="2">The sequence shown here is derived from an EMBL/GenBank/DDBJ whole genome shotgun (WGS) entry which is preliminary data.</text>
</comment>
<dbReference type="EMBL" id="JAKJPO010000001">
    <property type="protein sequence ID" value="MCF7220763.1"/>
    <property type="molecule type" value="Genomic_DNA"/>
</dbReference>
<keyword evidence="1" id="KW-1133">Transmembrane helix</keyword>
<sequence>MTLTQLLLPGAELRMQQQRRDHTEMGAASGGVASGAPWWLTIVLPIITALIAHHLTVLRERSKHDRDWLGKWHGDAKMLLAKISNSAIQHYVDSDSVRKTALSAGLIISDIRRLRVLVHEAVCIDPSDSKITTDAIHAFDEAISSHDDFQNTERVTLLATDTVCTSIRACEEQLAKALGRPRKRRVV</sequence>
<proteinExistence type="predicted"/>
<evidence type="ECO:0000313" key="3">
    <source>
        <dbReference type="Proteomes" id="UP001430796"/>
    </source>
</evidence>
<accession>A0ABS9HQ41</accession>
<evidence type="ECO:0000256" key="1">
    <source>
        <dbReference type="SAM" id="Phobius"/>
    </source>
</evidence>
<gene>
    <name evidence="2" type="ORF">L3V18_03015</name>
</gene>
<keyword evidence="3" id="KW-1185">Reference proteome</keyword>